<proteinExistence type="predicted"/>
<evidence type="ECO:0000256" key="1">
    <source>
        <dbReference type="SAM" id="MobiDB-lite"/>
    </source>
</evidence>
<name>A0A8I0HQT4_9CORY</name>
<sequence length="152" mass="16529">MLHLLTFGPWLVGQIFLSGFNVVTSALKKEAPFTPVVIRYPLRVTREWQIAALSACITMTPSTLSLGLREPREEGAPMVLLIQAAFGADPVGVFESIADMEARMAPHVRGINHGVPGQGEGNQIRPGDFEYPSTEIADTARDTVSRGKRDTP</sequence>
<feature type="region of interest" description="Disordered" evidence="1">
    <location>
        <begin position="110"/>
        <end position="152"/>
    </location>
</feature>
<gene>
    <name evidence="2" type="ORF">H9627_06480</name>
</gene>
<dbReference type="GO" id="GO:0016020">
    <property type="term" value="C:membrane"/>
    <property type="evidence" value="ECO:0007669"/>
    <property type="project" value="InterPro"/>
</dbReference>
<evidence type="ECO:0000313" key="2">
    <source>
        <dbReference type="EMBL" id="MBD8029970.1"/>
    </source>
</evidence>
<dbReference type="Pfam" id="PF01899">
    <property type="entry name" value="MNHE"/>
    <property type="match status" value="1"/>
</dbReference>
<comment type="caution">
    <text evidence="2">The sequence shown here is derived from an EMBL/GenBank/DDBJ whole genome shotgun (WGS) entry which is preliminary data.</text>
</comment>
<dbReference type="InterPro" id="IPR002758">
    <property type="entry name" value="Cation_antiport_E"/>
</dbReference>
<keyword evidence="3" id="KW-1185">Reference proteome</keyword>
<organism evidence="2 3">
    <name type="scientific">Corynebacterium gallinarum</name>
    <dbReference type="NCBI Taxonomy" id="2762214"/>
    <lineage>
        <taxon>Bacteria</taxon>
        <taxon>Bacillati</taxon>
        <taxon>Actinomycetota</taxon>
        <taxon>Actinomycetes</taxon>
        <taxon>Mycobacteriales</taxon>
        <taxon>Corynebacteriaceae</taxon>
        <taxon>Corynebacterium</taxon>
    </lineage>
</organism>
<feature type="compositionally biased region" description="Basic and acidic residues" evidence="1">
    <location>
        <begin position="138"/>
        <end position="152"/>
    </location>
</feature>
<evidence type="ECO:0000313" key="3">
    <source>
        <dbReference type="Proteomes" id="UP000650224"/>
    </source>
</evidence>
<protein>
    <submittedName>
        <fullName evidence="2">Monovalent cation/H+ antiporter subunit E</fullName>
    </submittedName>
</protein>
<dbReference type="GO" id="GO:0008324">
    <property type="term" value="F:monoatomic cation transmembrane transporter activity"/>
    <property type="evidence" value="ECO:0007669"/>
    <property type="project" value="InterPro"/>
</dbReference>
<dbReference type="RefSeq" id="WP_191733185.1">
    <property type="nucleotide sequence ID" value="NZ_JACSPR010000003.1"/>
</dbReference>
<dbReference type="Proteomes" id="UP000650224">
    <property type="component" value="Unassembled WGS sequence"/>
</dbReference>
<dbReference type="AlphaFoldDB" id="A0A8I0HQT4"/>
<dbReference type="NCBIfam" id="NF009297">
    <property type="entry name" value="PRK12654.1"/>
    <property type="match status" value="1"/>
</dbReference>
<dbReference type="EMBL" id="JACSPR010000003">
    <property type="protein sequence ID" value="MBD8029970.1"/>
    <property type="molecule type" value="Genomic_DNA"/>
</dbReference>
<accession>A0A8I0HQT4</accession>
<reference evidence="2 3" key="1">
    <citation type="submission" date="2020-08" db="EMBL/GenBank/DDBJ databases">
        <title>A Genomic Blueprint of the Chicken Gut Microbiome.</title>
        <authorList>
            <person name="Gilroy R."/>
            <person name="Ravi A."/>
            <person name="Getino M."/>
            <person name="Pursley I."/>
            <person name="Horton D.L."/>
            <person name="Alikhan N.-F."/>
            <person name="Baker D."/>
            <person name="Gharbi K."/>
            <person name="Hall N."/>
            <person name="Watson M."/>
            <person name="Adriaenssens E.M."/>
            <person name="Foster-Nyarko E."/>
            <person name="Jarju S."/>
            <person name="Secka A."/>
            <person name="Antonio M."/>
            <person name="Oren A."/>
            <person name="Chaudhuri R."/>
            <person name="La Ragione R.M."/>
            <person name="Hildebrand F."/>
            <person name="Pallen M.J."/>
        </authorList>
    </citation>
    <scope>NUCLEOTIDE SEQUENCE [LARGE SCALE GENOMIC DNA]</scope>
    <source>
        <strain evidence="2 3">Sa1YVA5</strain>
    </source>
</reference>